<dbReference type="AlphaFoldDB" id="A0A1I6JZ25"/>
<dbReference type="Proteomes" id="UP000214760">
    <property type="component" value="Unassembled WGS sequence"/>
</dbReference>
<dbReference type="EMBL" id="FOZC01000013">
    <property type="protein sequence ID" value="SFR84222.1"/>
    <property type="molecule type" value="Genomic_DNA"/>
</dbReference>
<evidence type="ECO:0000313" key="7">
    <source>
        <dbReference type="EMBL" id="SFR84222.1"/>
    </source>
</evidence>
<comment type="function">
    <text evidence="1 6">Required for the transposition of the insertion element.</text>
</comment>
<proteinExistence type="inferred from homology"/>
<name>A0A1I6JZ25_9FIRM</name>
<comment type="similarity">
    <text evidence="2 6">Belongs to the transposase mutator family.</text>
</comment>
<evidence type="ECO:0000256" key="6">
    <source>
        <dbReference type="RuleBase" id="RU365089"/>
    </source>
</evidence>
<dbReference type="PANTHER" id="PTHR33217">
    <property type="entry name" value="TRANSPOSASE FOR INSERTION SEQUENCE ELEMENT IS1081"/>
    <property type="match status" value="1"/>
</dbReference>
<keyword evidence="6" id="KW-0814">Transposable element</keyword>
<evidence type="ECO:0000256" key="4">
    <source>
        <dbReference type="ARBA" id="ARBA00023125"/>
    </source>
</evidence>
<protein>
    <recommendedName>
        <fullName evidence="6">Mutator family transposase</fullName>
    </recommendedName>
</protein>
<keyword evidence="4 6" id="KW-0238">DNA-binding</keyword>
<evidence type="ECO:0000256" key="3">
    <source>
        <dbReference type="ARBA" id="ARBA00022578"/>
    </source>
</evidence>
<dbReference type="Pfam" id="PF00872">
    <property type="entry name" value="Transposase_mut"/>
    <property type="match status" value="1"/>
</dbReference>
<reference evidence="7 8" key="1">
    <citation type="submission" date="2016-10" db="EMBL/GenBank/DDBJ databases">
        <authorList>
            <person name="de Groot N.N."/>
        </authorList>
    </citation>
    <scope>NUCLEOTIDE SEQUENCE [LARGE SCALE GENOMIC DNA]</scope>
    <source>
        <strain evidence="7 8">F</strain>
    </source>
</reference>
<sequence>MSDNIIQLNEDLIKNNLKDLVRNSVEETLNALLDHEADELVNAEKYERSGDRKGYRSGHYERNFSTTAGDVTLKMPKLKGIQFETAIHARLRKAAPCNSF</sequence>
<dbReference type="PANTHER" id="PTHR33217:SF7">
    <property type="entry name" value="TRANSPOSASE FOR INSERTION SEQUENCE ELEMENT IS1081"/>
    <property type="match status" value="1"/>
</dbReference>
<evidence type="ECO:0000256" key="1">
    <source>
        <dbReference type="ARBA" id="ARBA00002190"/>
    </source>
</evidence>
<dbReference type="GO" id="GO:0006313">
    <property type="term" value="P:DNA transposition"/>
    <property type="evidence" value="ECO:0007669"/>
    <property type="project" value="UniProtKB-UniRule"/>
</dbReference>
<dbReference type="InterPro" id="IPR001207">
    <property type="entry name" value="Transposase_mutator"/>
</dbReference>
<gene>
    <name evidence="7" type="ORF">SAMN02910262_02107</name>
</gene>
<organism evidence="7 8">
    <name type="scientific">[Clostridium] aminophilum</name>
    <dbReference type="NCBI Taxonomy" id="1526"/>
    <lineage>
        <taxon>Bacteria</taxon>
        <taxon>Bacillati</taxon>
        <taxon>Bacillota</taxon>
        <taxon>Clostridia</taxon>
        <taxon>Lachnospirales</taxon>
        <taxon>Lachnospiraceae</taxon>
    </lineage>
</organism>
<keyword evidence="5 6" id="KW-0233">DNA recombination</keyword>
<accession>A0A1I6JZ25</accession>
<keyword evidence="3 6" id="KW-0815">Transposition</keyword>
<evidence type="ECO:0000256" key="2">
    <source>
        <dbReference type="ARBA" id="ARBA00010961"/>
    </source>
</evidence>
<dbReference type="GO" id="GO:0004803">
    <property type="term" value="F:transposase activity"/>
    <property type="evidence" value="ECO:0007669"/>
    <property type="project" value="UniProtKB-UniRule"/>
</dbReference>
<evidence type="ECO:0000256" key="5">
    <source>
        <dbReference type="ARBA" id="ARBA00023172"/>
    </source>
</evidence>
<evidence type="ECO:0000313" key="8">
    <source>
        <dbReference type="Proteomes" id="UP000214760"/>
    </source>
</evidence>
<dbReference type="GO" id="GO:0003677">
    <property type="term" value="F:DNA binding"/>
    <property type="evidence" value="ECO:0007669"/>
    <property type="project" value="UniProtKB-UniRule"/>
</dbReference>